<keyword evidence="10" id="KW-0030">Aminoacyl-tRNA synthetase</keyword>
<dbReference type="InterPro" id="IPR004530">
    <property type="entry name" value="Phe-tRNA-synth_IIc_mito"/>
</dbReference>
<dbReference type="Gene3D" id="3.30.70.380">
    <property type="entry name" value="Ferrodoxin-fold anticodon-binding domain"/>
    <property type="match status" value="1"/>
</dbReference>
<dbReference type="GO" id="GO:0004826">
    <property type="term" value="F:phenylalanine-tRNA ligase activity"/>
    <property type="evidence" value="ECO:0007669"/>
    <property type="project" value="UniProtKB-EC"/>
</dbReference>
<dbReference type="PROSITE" id="PS51447">
    <property type="entry name" value="FDX_ACB"/>
    <property type="match status" value="1"/>
</dbReference>
<evidence type="ECO:0000256" key="5">
    <source>
        <dbReference type="ARBA" id="ARBA00022741"/>
    </source>
</evidence>
<comment type="catalytic activity">
    <reaction evidence="12">
        <text>tRNA(Phe) + L-phenylalanine + ATP = L-phenylalanyl-tRNA(Phe) + AMP + diphosphate + H(+)</text>
        <dbReference type="Rhea" id="RHEA:19413"/>
        <dbReference type="Rhea" id="RHEA-COMP:9668"/>
        <dbReference type="Rhea" id="RHEA-COMP:9699"/>
        <dbReference type="ChEBI" id="CHEBI:15378"/>
        <dbReference type="ChEBI" id="CHEBI:30616"/>
        <dbReference type="ChEBI" id="CHEBI:33019"/>
        <dbReference type="ChEBI" id="CHEBI:58095"/>
        <dbReference type="ChEBI" id="CHEBI:78442"/>
        <dbReference type="ChEBI" id="CHEBI:78531"/>
        <dbReference type="ChEBI" id="CHEBI:456215"/>
        <dbReference type="EC" id="6.1.1.20"/>
    </reaction>
</comment>
<keyword evidence="7" id="KW-0648">Protein biosynthesis</keyword>
<dbReference type="SUPFAM" id="SSF54991">
    <property type="entry name" value="Anticodon-binding domain of PheRS"/>
    <property type="match status" value="1"/>
</dbReference>
<dbReference type="GO" id="GO:0006432">
    <property type="term" value="P:phenylalanyl-tRNA aminoacylation"/>
    <property type="evidence" value="ECO:0007669"/>
    <property type="project" value="InterPro"/>
</dbReference>
<evidence type="ECO:0000256" key="4">
    <source>
        <dbReference type="ARBA" id="ARBA00022598"/>
    </source>
</evidence>
<evidence type="ECO:0000313" key="15">
    <source>
        <dbReference type="EMBL" id="MDE51697.1"/>
    </source>
</evidence>
<feature type="domain" description="Aminoacyl-transfer RNA synthetases class-II family profile" evidence="13">
    <location>
        <begin position="52"/>
        <end position="306"/>
    </location>
</feature>
<reference evidence="15" key="1">
    <citation type="submission" date="2018-10" db="EMBL/GenBank/DDBJ databases">
        <title>Transcriptome assembly of Aceria tosichella (Wheat curl mite) Type 2.</title>
        <authorList>
            <person name="Scully E.D."/>
            <person name="Geib S.M."/>
            <person name="Palmer N.A."/>
            <person name="Gupta A.K."/>
            <person name="Sarath G."/>
            <person name="Tatineni S."/>
        </authorList>
    </citation>
    <scope>NUCLEOTIDE SEQUENCE</scope>
    <source>
        <strain evidence="15">LincolnNE</strain>
    </source>
</reference>
<keyword evidence="8" id="KW-0809">Transit peptide</keyword>
<dbReference type="EC" id="6.1.1.20" evidence="3"/>
<dbReference type="SUPFAM" id="SSF55681">
    <property type="entry name" value="Class II aaRS and biotin synthetases"/>
    <property type="match status" value="1"/>
</dbReference>
<keyword evidence="5" id="KW-0547">Nucleotide-binding</keyword>
<dbReference type="Pfam" id="PF01409">
    <property type="entry name" value="tRNA-synt_2d"/>
    <property type="match status" value="2"/>
</dbReference>
<dbReference type="AlphaFoldDB" id="A0A6G1SND7"/>
<dbReference type="GO" id="GO:0000049">
    <property type="term" value="F:tRNA binding"/>
    <property type="evidence" value="ECO:0007669"/>
    <property type="project" value="InterPro"/>
</dbReference>
<evidence type="ECO:0000259" key="14">
    <source>
        <dbReference type="PROSITE" id="PS51447"/>
    </source>
</evidence>
<evidence type="ECO:0000256" key="11">
    <source>
        <dbReference type="ARBA" id="ARBA00031194"/>
    </source>
</evidence>
<dbReference type="Pfam" id="PF03147">
    <property type="entry name" value="FDX-ACB"/>
    <property type="match status" value="1"/>
</dbReference>
<evidence type="ECO:0000256" key="3">
    <source>
        <dbReference type="ARBA" id="ARBA00012814"/>
    </source>
</evidence>
<evidence type="ECO:0000256" key="10">
    <source>
        <dbReference type="ARBA" id="ARBA00023146"/>
    </source>
</evidence>
<dbReference type="InterPro" id="IPR005121">
    <property type="entry name" value="Fdx_antiC-bd"/>
</dbReference>
<dbReference type="GO" id="GO:0005759">
    <property type="term" value="C:mitochondrial matrix"/>
    <property type="evidence" value="ECO:0007669"/>
    <property type="project" value="UniProtKB-SubCell"/>
</dbReference>
<accession>A0A6G1SND7</accession>
<dbReference type="FunFam" id="3.30.70.380:FF:000002">
    <property type="entry name" value="phenylalanine--tRNA ligase, mitochondrial"/>
    <property type="match status" value="1"/>
</dbReference>
<name>A0A6G1SND7_9ACAR</name>
<dbReference type="EMBL" id="GGYP01006926">
    <property type="protein sequence ID" value="MDE51697.1"/>
    <property type="molecule type" value="Transcribed_RNA"/>
</dbReference>
<dbReference type="PANTHER" id="PTHR11538:SF41">
    <property type="entry name" value="PHENYLALANINE--TRNA LIGASE, MITOCHONDRIAL"/>
    <property type="match status" value="1"/>
</dbReference>
<dbReference type="PANTHER" id="PTHR11538">
    <property type="entry name" value="PHENYLALANYL-TRNA SYNTHETASE"/>
    <property type="match status" value="1"/>
</dbReference>
<evidence type="ECO:0000256" key="1">
    <source>
        <dbReference type="ARBA" id="ARBA00004305"/>
    </source>
</evidence>
<comment type="similarity">
    <text evidence="2">Belongs to the class-II aminoacyl-tRNA synthetase family.</text>
</comment>
<evidence type="ECO:0000256" key="8">
    <source>
        <dbReference type="ARBA" id="ARBA00022946"/>
    </source>
</evidence>
<evidence type="ECO:0000259" key="13">
    <source>
        <dbReference type="PROSITE" id="PS50862"/>
    </source>
</evidence>
<dbReference type="InterPro" id="IPR006195">
    <property type="entry name" value="aa-tRNA-synth_II"/>
</dbReference>
<feature type="domain" description="FDX-ACB" evidence="14">
    <location>
        <begin position="316"/>
        <end position="413"/>
    </location>
</feature>
<dbReference type="CDD" id="cd00496">
    <property type="entry name" value="PheRS_alpha_core"/>
    <property type="match status" value="1"/>
</dbReference>
<dbReference type="SMART" id="SM00896">
    <property type="entry name" value="FDX-ACB"/>
    <property type="match status" value="1"/>
</dbReference>
<evidence type="ECO:0000256" key="2">
    <source>
        <dbReference type="ARBA" id="ARBA00008226"/>
    </source>
</evidence>
<protein>
    <recommendedName>
        <fullName evidence="3">phenylalanine--tRNA ligase</fullName>
        <ecNumber evidence="3">6.1.1.20</ecNumber>
    </recommendedName>
    <alternativeName>
        <fullName evidence="11">Phenylalanyl-tRNA synthetase</fullName>
    </alternativeName>
</protein>
<evidence type="ECO:0000256" key="9">
    <source>
        <dbReference type="ARBA" id="ARBA00023128"/>
    </source>
</evidence>
<comment type="subcellular location">
    <subcellularLocation>
        <location evidence="1">Mitochondrion matrix</location>
    </subcellularLocation>
</comment>
<keyword evidence="9" id="KW-0496">Mitochondrion</keyword>
<sequence length="413" mass="48686">MVSRIAKNFIEVLGKQYNIDTWTNITPKILELSTRKIYCQQNNPLHLVSERIRHFFKENEHQDIGYKYNEFTYPLPVVTAEDNFDSLLIAKDHVSRAKSDTYYVNAKHLFRSHTSAHQSHCLEKESKAFIVIADCFRRDEIDRTHFPVFHQCEIFKLYNHKETLGPHASIDQLYDSSKIESSTKQGVYTQEASSYAEKKLKDSIEKFVKDFFNNHDLETRWVSAYFPFTHPSFELEILWKNKWIEVLGCGIVRDEILKNANIRDHIGFAAGFGLERFAMLKYDIPDIRLFWTRDTGFVHQFENKSPFDTIKFKQFSSCPQCINDISFWLPNDQQEDSPYTPNDFYDLCRTIGGDLVEQVKLVDEFTHPKTQKKSHCYRIIYRAADRVLTKDEVNEVHKQIADTCKEQFQVQLR</sequence>
<dbReference type="PROSITE" id="PS50862">
    <property type="entry name" value="AA_TRNA_LIGASE_II"/>
    <property type="match status" value="1"/>
</dbReference>
<dbReference type="Gene3D" id="3.30.930.10">
    <property type="entry name" value="Bira Bifunctional Protein, Domain 2"/>
    <property type="match status" value="1"/>
</dbReference>
<evidence type="ECO:0000256" key="12">
    <source>
        <dbReference type="ARBA" id="ARBA00049255"/>
    </source>
</evidence>
<keyword evidence="6" id="KW-0067">ATP-binding</keyword>
<organism evidence="15">
    <name type="scientific">Aceria tosichella</name>
    <name type="common">wheat curl mite</name>
    <dbReference type="NCBI Taxonomy" id="561515"/>
    <lineage>
        <taxon>Eukaryota</taxon>
        <taxon>Metazoa</taxon>
        <taxon>Ecdysozoa</taxon>
        <taxon>Arthropoda</taxon>
        <taxon>Chelicerata</taxon>
        <taxon>Arachnida</taxon>
        <taxon>Acari</taxon>
        <taxon>Acariformes</taxon>
        <taxon>Trombidiformes</taxon>
        <taxon>Prostigmata</taxon>
        <taxon>Eupodina</taxon>
        <taxon>Eriophyoidea</taxon>
        <taxon>Eriophyidae</taxon>
        <taxon>Eriophyinae</taxon>
        <taxon>Aceriini</taxon>
        <taxon>Aceria</taxon>
    </lineage>
</organism>
<evidence type="ECO:0000256" key="7">
    <source>
        <dbReference type="ARBA" id="ARBA00022917"/>
    </source>
</evidence>
<dbReference type="NCBIfam" id="TIGR00469">
    <property type="entry name" value="pheS_mito"/>
    <property type="match status" value="1"/>
</dbReference>
<proteinExistence type="inferred from homology"/>
<dbReference type="InterPro" id="IPR002319">
    <property type="entry name" value="Phenylalanyl-tRNA_Synthase"/>
</dbReference>
<dbReference type="GO" id="GO:0005524">
    <property type="term" value="F:ATP binding"/>
    <property type="evidence" value="ECO:0007669"/>
    <property type="project" value="UniProtKB-KW"/>
</dbReference>
<evidence type="ECO:0000256" key="6">
    <source>
        <dbReference type="ARBA" id="ARBA00022840"/>
    </source>
</evidence>
<keyword evidence="4 15" id="KW-0436">Ligase</keyword>
<dbReference type="InterPro" id="IPR036690">
    <property type="entry name" value="Fdx_antiC-bd_sf"/>
</dbReference>
<dbReference type="InterPro" id="IPR045864">
    <property type="entry name" value="aa-tRNA-synth_II/BPL/LPL"/>
</dbReference>
<gene>
    <name evidence="15" type="primary">Aats-phe</name>
    <name evidence="15" type="ORF">g.13342</name>
</gene>